<sequence length="96" mass="10366">MLLVTYGILGGVHLIYLAGWVIALQRLNALSVPSADALTEIMLQLGEALAIVSPVAWFVAAFMLTKGRRPIVRLLWLLAGLVVVAPWPFVLGAWTA</sequence>
<dbReference type="OrthoDB" id="4981704at2"/>
<dbReference type="Proteomes" id="UP000219440">
    <property type="component" value="Unassembled WGS sequence"/>
</dbReference>
<evidence type="ECO:0000313" key="2">
    <source>
        <dbReference type="EMBL" id="SOE53645.1"/>
    </source>
</evidence>
<dbReference type="RefSeq" id="WP_097059695.1">
    <property type="nucleotide sequence ID" value="NZ_BMLC01000002.1"/>
</dbReference>
<proteinExistence type="predicted"/>
<name>A0A2C8YSP4_9MICO</name>
<protein>
    <submittedName>
        <fullName evidence="2">Uncharacterized protein</fullName>
    </submittedName>
</protein>
<feature type="transmembrane region" description="Helical" evidence="1">
    <location>
        <begin position="7"/>
        <end position="29"/>
    </location>
</feature>
<reference evidence="2 3" key="1">
    <citation type="submission" date="2017-09" db="EMBL/GenBank/DDBJ databases">
        <authorList>
            <person name="Ehlers B."/>
            <person name="Leendertz F.H."/>
        </authorList>
    </citation>
    <scope>NUCLEOTIDE SEQUENCE [LARGE SCALE GENOMIC DNA]</scope>
    <source>
        <strain evidence="2 3">CGMCC 1.05381</strain>
    </source>
</reference>
<keyword evidence="1" id="KW-0472">Membrane</keyword>
<organism evidence="2 3">
    <name type="scientific">Salinibacterium xinjiangense</name>
    <dbReference type="NCBI Taxonomy" id="386302"/>
    <lineage>
        <taxon>Bacteria</taxon>
        <taxon>Bacillati</taxon>
        <taxon>Actinomycetota</taxon>
        <taxon>Actinomycetes</taxon>
        <taxon>Micrococcales</taxon>
        <taxon>Microbacteriaceae</taxon>
        <taxon>Salinibacterium</taxon>
    </lineage>
</organism>
<keyword evidence="1" id="KW-1133">Transmembrane helix</keyword>
<keyword evidence="3" id="KW-1185">Reference proteome</keyword>
<accession>A0A2C8YSP4</accession>
<feature type="transmembrane region" description="Helical" evidence="1">
    <location>
        <begin position="41"/>
        <end position="62"/>
    </location>
</feature>
<evidence type="ECO:0000313" key="3">
    <source>
        <dbReference type="Proteomes" id="UP000219440"/>
    </source>
</evidence>
<evidence type="ECO:0000256" key="1">
    <source>
        <dbReference type="SAM" id="Phobius"/>
    </source>
</evidence>
<gene>
    <name evidence="2" type="ORF">SAMN06296378_0585</name>
</gene>
<keyword evidence="1" id="KW-0812">Transmembrane</keyword>
<dbReference type="AlphaFoldDB" id="A0A2C8YSP4"/>
<dbReference type="EMBL" id="OCST01000001">
    <property type="protein sequence ID" value="SOE53645.1"/>
    <property type="molecule type" value="Genomic_DNA"/>
</dbReference>
<feature type="transmembrane region" description="Helical" evidence="1">
    <location>
        <begin position="74"/>
        <end position="94"/>
    </location>
</feature>